<gene>
    <name evidence="2" type="ORF">SNEC2469_LOCUS25000</name>
</gene>
<dbReference type="OrthoDB" id="410104at2759"/>
<organism evidence="2 3">
    <name type="scientific">Symbiodinium necroappetens</name>
    <dbReference type="NCBI Taxonomy" id="1628268"/>
    <lineage>
        <taxon>Eukaryota</taxon>
        <taxon>Sar</taxon>
        <taxon>Alveolata</taxon>
        <taxon>Dinophyceae</taxon>
        <taxon>Suessiales</taxon>
        <taxon>Symbiodiniaceae</taxon>
        <taxon>Symbiodinium</taxon>
    </lineage>
</organism>
<keyword evidence="3" id="KW-1185">Reference proteome</keyword>
<dbReference type="AlphaFoldDB" id="A0A812ZMF5"/>
<proteinExistence type="predicted"/>
<protein>
    <submittedName>
        <fullName evidence="2">Uncharacterized protein</fullName>
    </submittedName>
</protein>
<evidence type="ECO:0000313" key="2">
    <source>
        <dbReference type="EMBL" id="CAE7834201.1"/>
    </source>
</evidence>
<reference evidence="2" key="1">
    <citation type="submission" date="2021-02" db="EMBL/GenBank/DDBJ databases">
        <authorList>
            <person name="Dougan E. K."/>
            <person name="Rhodes N."/>
            <person name="Thang M."/>
            <person name="Chan C."/>
        </authorList>
    </citation>
    <scope>NUCLEOTIDE SEQUENCE</scope>
</reference>
<evidence type="ECO:0000256" key="1">
    <source>
        <dbReference type="SAM" id="MobiDB-lite"/>
    </source>
</evidence>
<dbReference type="Proteomes" id="UP000601435">
    <property type="component" value="Unassembled WGS sequence"/>
</dbReference>
<feature type="compositionally biased region" description="Low complexity" evidence="1">
    <location>
        <begin position="62"/>
        <end position="73"/>
    </location>
</feature>
<evidence type="ECO:0000313" key="3">
    <source>
        <dbReference type="Proteomes" id="UP000601435"/>
    </source>
</evidence>
<feature type="non-terminal residue" evidence="2">
    <location>
        <position position="1"/>
    </location>
</feature>
<dbReference type="EMBL" id="CAJNJA010048892">
    <property type="protein sequence ID" value="CAE7834201.1"/>
    <property type="molecule type" value="Genomic_DNA"/>
</dbReference>
<feature type="region of interest" description="Disordered" evidence="1">
    <location>
        <begin position="1"/>
        <end position="84"/>
    </location>
</feature>
<accession>A0A812ZMF5</accession>
<feature type="compositionally biased region" description="Pro residues" evidence="1">
    <location>
        <begin position="34"/>
        <end position="51"/>
    </location>
</feature>
<feature type="non-terminal residue" evidence="2">
    <location>
        <position position="340"/>
    </location>
</feature>
<sequence length="340" mass="36402">MASDDDGAGATLSEIEDAELCMDSSPHDHNRGEPPMPGPPRGLPRPVPLHPEPAAETGQRGTAASADTPAAAPDSDDDDSNPANRWPVLEVQERGHRFLARVQGPPLPDGRFAATSSSSSKHAMCALNTWHASPAGTYYSSAGCTQIDYIFTRQSSASLLAKYAYPDHGFPVGGDRLSGHYPLRASLPLRSFCRSPPQDSQPAAAPIDLPALQAAVHSATPEACDMQNRVAQRLPQVDVTNLVSAHKQVNRILLEEAAAAFPRQFYEAQVMQAEQAAQRGDQRRGRPPSFEPGEVLSQALCAHLQPGSAAQLDEVVARLLVETQCTRFQKQAGGHTRACI</sequence>
<name>A0A812ZMF5_9DINO</name>
<comment type="caution">
    <text evidence="2">The sequence shown here is derived from an EMBL/GenBank/DDBJ whole genome shotgun (WGS) entry which is preliminary data.</text>
</comment>